<protein>
    <submittedName>
        <fullName evidence="2">DUF3489 domain-containing protein</fullName>
    </submittedName>
</protein>
<keyword evidence="3" id="KW-1185">Reference proteome</keyword>
<evidence type="ECO:0000256" key="1">
    <source>
        <dbReference type="SAM" id="MobiDB-lite"/>
    </source>
</evidence>
<feature type="compositionally biased region" description="Basic and acidic residues" evidence="1">
    <location>
        <begin position="97"/>
        <end position="114"/>
    </location>
</feature>
<feature type="compositionally biased region" description="Basic and acidic residues" evidence="1">
    <location>
        <begin position="42"/>
        <end position="51"/>
    </location>
</feature>
<proteinExistence type="predicted"/>
<gene>
    <name evidence="2" type="ORF">ACFMB1_08510</name>
</gene>
<dbReference type="EMBL" id="JBHPON010000001">
    <property type="protein sequence ID" value="MFC6035580.1"/>
    <property type="molecule type" value="Genomic_DNA"/>
</dbReference>
<dbReference type="Pfam" id="PF11994">
    <property type="entry name" value="DUF3489"/>
    <property type="match status" value="1"/>
</dbReference>
<feature type="region of interest" description="Disordered" evidence="1">
    <location>
        <begin position="1"/>
        <end position="51"/>
    </location>
</feature>
<feature type="compositionally biased region" description="Basic residues" evidence="1">
    <location>
        <begin position="1"/>
        <end position="12"/>
    </location>
</feature>
<comment type="caution">
    <text evidence="2">The sequence shown here is derived from an EMBL/GenBank/DDBJ whole genome shotgun (WGS) entry which is preliminary data.</text>
</comment>
<dbReference type="Proteomes" id="UP001596116">
    <property type="component" value="Unassembled WGS sequence"/>
</dbReference>
<reference evidence="2 3" key="1">
    <citation type="submission" date="2024-09" db="EMBL/GenBank/DDBJ databases">
        <authorList>
            <person name="Zhang Z.-H."/>
        </authorList>
    </citation>
    <scope>NUCLEOTIDE SEQUENCE [LARGE SCALE GENOMIC DNA]</scope>
    <source>
        <strain evidence="2 3">HHTR114</strain>
    </source>
</reference>
<evidence type="ECO:0000313" key="2">
    <source>
        <dbReference type="EMBL" id="MFC6035580.1"/>
    </source>
</evidence>
<feature type="region of interest" description="Disordered" evidence="1">
    <location>
        <begin position="93"/>
        <end position="114"/>
    </location>
</feature>
<sequence length="114" mass="12540">MARKTSVKIARKKQPDSPAKKVRTVKSIKPASAKSVAKKQKPGKDDAGSKKDIILDLLRRKDGASVAELAAATGWQKHSVRGFLSGTVKKKLSLPLDSDRPEGGERRYFLRERS</sequence>
<accession>A0ABW1KW72</accession>
<evidence type="ECO:0000313" key="3">
    <source>
        <dbReference type="Proteomes" id="UP001596116"/>
    </source>
</evidence>
<name>A0ABW1KW72_9PROT</name>
<dbReference type="InterPro" id="IPR021880">
    <property type="entry name" value="DUF3489"/>
</dbReference>
<organism evidence="2 3">
    <name type="scientific">Hyphococcus aureus</name>
    <dbReference type="NCBI Taxonomy" id="2666033"/>
    <lineage>
        <taxon>Bacteria</taxon>
        <taxon>Pseudomonadati</taxon>
        <taxon>Pseudomonadota</taxon>
        <taxon>Alphaproteobacteria</taxon>
        <taxon>Parvularculales</taxon>
        <taxon>Parvularculaceae</taxon>
        <taxon>Hyphococcus</taxon>
    </lineage>
</organism>
<dbReference type="RefSeq" id="WP_379879032.1">
    <property type="nucleotide sequence ID" value="NZ_JBHPON010000001.1"/>
</dbReference>